<gene>
    <name evidence="4" type="ORF">LCGC14_1190850</name>
</gene>
<protein>
    <recommendedName>
        <fullName evidence="3">PKS/mFAS DH domain-containing protein</fullName>
    </recommendedName>
</protein>
<dbReference type="Pfam" id="PF21089">
    <property type="entry name" value="PKS_DH_N"/>
    <property type="match status" value="1"/>
</dbReference>
<feature type="non-terminal residue" evidence="4">
    <location>
        <position position="1"/>
    </location>
</feature>
<keyword evidence="2" id="KW-0597">Phosphoprotein</keyword>
<evidence type="ECO:0000256" key="2">
    <source>
        <dbReference type="ARBA" id="ARBA00022553"/>
    </source>
</evidence>
<dbReference type="InterPro" id="IPR057326">
    <property type="entry name" value="KR_dom"/>
</dbReference>
<dbReference type="GO" id="GO:0071770">
    <property type="term" value="P:DIM/DIP cell wall layer assembly"/>
    <property type="evidence" value="ECO:0007669"/>
    <property type="project" value="TreeGrafter"/>
</dbReference>
<dbReference type="PROSITE" id="PS52019">
    <property type="entry name" value="PKS_MFAS_DH"/>
    <property type="match status" value="1"/>
</dbReference>
<organism evidence="4">
    <name type="scientific">marine sediment metagenome</name>
    <dbReference type="NCBI Taxonomy" id="412755"/>
    <lineage>
        <taxon>unclassified sequences</taxon>
        <taxon>metagenomes</taxon>
        <taxon>ecological metagenomes</taxon>
    </lineage>
</organism>
<dbReference type="GO" id="GO:0004312">
    <property type="term" value="F:fatty acid synthase activity"/>
    <property type="evidence" value="ECO:0007669"/>
    <property type="project" value="TreeGrafter"/>
</dbReference>
<feature type="domain" description="PKS/mFAS DH" evidence="3">
    <location>
        <begin position="415"/>
        <end position="685"/>
    </location>
</feature>
<dbReference type="PANTHER" id="PTHR43775">
    <property type="entry name" value="FATTY ACID SYNTHASE"/>
    <property type="match status" value="1"/>
</dbReference>
<evidence type="ECO:0000256" key="1">
    <source>
        <dbReference type="ARBA" id="ARBA00022450"/>
    </source>
</evidence>
<reference evidence="4" key="1">
    <citation type="journal article" date="2015" name="Nature">
        <title>Complex archaea that bridge the gap between prokaryotes and eukaryotes.</title>
        <authorList>
            <person name="Spang A."/>
            <person name="Saw J.H."/>
            <person name="Jorgensen S.L."/>
            <person name="Zaremba-Niedzwiedzka K."/>
            <person name="Martijn J."/>
            <person name="Lind A.E."/>
            <person name="van Eijk R."/>
            <person name="Schleper C."/>
            <person name="Guy L."/>
            <person name="Ettema T.J."/>
        </authorList>
    </citation>
    <scope>NUCLEOTIDE SEQUENCE</scope>
</reference>
<dbReference type="InterPro" id="IPR042104">
    <property type="entry name" value="PKS_dehydratase_sf"/>
</dbReference>
<dbReference type="PANTHER" id="PTHR43775:SF37">
    <property type="entry name" value="SI:DKEY-61P9.11"/>
    <property type="match status" value="1"/>
</dbReference>
<dbReference type="InterPro" id="IPR013968">
    <property type="entry name" value="PKS_KR"/>
</dbReference>
<evidence type="ECO:0000259" key="3">
    <source>
        <dbReference type="PROSITE" id="PS52019"/>
    </source>
</evidence>
<name>A0A0F9P246_9ZZZZ</name>
<evidence type="ECO:0000313" key="4">
    <source>
        <dbReference type="EMBL" id="KKM95180.1"/>
    </source>
</evidence>
<keyword evidence="1" id="KW-0596">Phosphopantetheine</keyword>
<dbReference type="Pfam" id="PF08659">
    <property type="entry name" value="KR"/>
    <property type="match status" value="1"/>
</dbReference>
<dbReference type="SMART" id="SM00822">
    <property type="entry name" value="PKS_KR"/>
    <property type="match status" value="1"/>
</dbReference>
<dbReference type="GO" id="GO:0006633">
    <property type="term" value="P:fatty acid biosynthetic process"/>
    <property type="evidence" value="ECO:0007669"/>
    <property type="project" value="TreeGrafter"/>
</dbReference>
<dbReference type="Gene3D" id="3.40.50.720">
    <property type="entry name" value="NAD(P)-binding Rossmann-like Domain"/>
    <property type="match status" value="1"/>
</dbReference>
<dbReference type="GO" id="GO:0005886">
    <property type="term" value="C:plasma membrane"/>
    <property type="evidence" value="ECO:0007669"/>
    <property type="project" value="TreeGrafter"/>
</dbReference>
<dbReference type="Gene3D" id="3.10.129.110">
    <property type="entry name" value="Polyketide synthase dehydratase"/>
    <property type="match status" value="1"/>
</dbReference>
<dbReference type="AlphaFoldDB" id="A0A0F9P246"/>
<proteinExistence type="predicted"/>
<accession>A0A0F9P246</accession>
<dbReference type="InterPro" id="IPR049900">
    <property type="entry name" value="PKS_mFAS_DH"/>
</dbReference>
<sequence>DNTQYSLNESLTFFDSLFIIFQSLNLSAIEKIIVIAPETYFGWENGANALSSSVGAFIKTLNREFQIPIKLIYSVNPEQIIHEISIWDNIEEVAYKDGIRYTLLRKKLGEFPEQKKYFISTEDVLLATGGAQGITFACIDELTNNVKPQLILLGLAPYDDSLHEYLLYSPEMLEEKKQEVTNMLKSKQERVTPVMIKREWKNFLDKLDTLRNIESLRKKGLKVQYYAVDVTNEEKMQNTFQQIQEKLEKPITIVVHGAGIEESKSFLKKNLKMAHKVVDVKVGGFLNVLKHLKIQDIKYFVAFSSVAGRYGNQGQIDYAFANACLSRLAWDYSQRKIPFLSIDWTAWADIGMATLGSTLQILTQAGVVPIPSHIGVKIFSKLVLNKFKGEYIVGGKLGIFEEKLDVTETIDKLEYPMLNKMNYQPDFIIGSNTINSEYDTYLLDHQIQQKPVFPGVMVLETFAEFYNRVFEKPMTSISNINFLTPLKIPINKSVEVELKYNNLNNEIILYSKTYPLVLKGKPLIKEHFNAKLGKSIKKIKWKKEPISEPLIPLLDKNEIYEIFFHGNKFQVLKEIIQLENGKIVAKVDIPTTSLTKNSEGDNFQLEPLALESIFQTAALFDVIVYNHLSLPSKISTIEILSKQPPKYVVAKFLKTDEERSYYNSVLLGENYGIWKFGNYPLTTFI</sequence>
<dbReference type="InterPro" id="IPR036291">
    <property type="entry name" value="NAD(P)-bd_dom_sf"/>
</dbReference>
<dbReference type="InterPro" id="IPR050091">
    <property type="entry name" value="PKS_NRPS_Biosynth_Enz"/>
</dbReference>
<dbReference type="InterPro" id="IPR049552">
    <property type="entry name" value="PKS_DH_N"/>
</dbReference>
<comment type="caution">
    <text evidence="4">The sequence shown here is derived from an EMBL/GenBank/DDBJ whole genome shotgun (WGS) entry which is preliminary data.</text>
</comment>
<dbReference type="SUPFAM" id="SSF51735">
    <property type="entry name" value="NAD(P)-binding Rossmann-fold domains"/>
    <property type="match status" value="1"/>
</dbReference>
<dbReference type="EMBL" id="LAZR01006043">
    <property type="protein sequence ID" value="KKM95180.1"/>
    <property type="molecule type" value="Genomic_DNA"/>
</dbReference>
<dbReference type="GO" id="GO:0005737">
    <property type="term" value="C:cytoplasm"/>
    <property type="evidence" value="ECO:0007669"/>
    <property type="project" value="TreeGrafter"/>
</dbReference>